<evidence type="ECO:0000256" key="3">
    <source>
        <dbReference type="ARBA" id="ARBA00015399"/>
    </source>
</evidence>
<evidence type="ECO:0000259" key="9">
    <source>
        <dbReference type="SMART" id="SM01036"/>
    </source>
</evidence>
<proteinExistence type="inferred from homology"/>
<dbReference type="Pfam" id="PF12397">
    <property type="entry name" value="U3snoRNP10"/>
    <property type="match status" value="1"/>
</dbReference>
<comment type="similarity">
    <text evidence="2 8">Belongs to the HEATR1/UTP10 family.</text>
</comment>
<keyword evidence="7 8" id="KW-0687">Ribonucleoprotein</keyword>
<dbReference type="GO" id="GO:0032040">
    <property type="term" value="C:small-subunit processome"/>
    <property type="evidence" value="ECO:0007669"/>
    <property type="project" value="TreeGrafter"/>
</dbReference>
<dbReference type="Gene3D" id="1.25.10.10">
    <property type="entry name" value="Leucine-rich Repeat Variant"/>
    <property type="match status" value="2"/>
</dbReference>
<dbReference type="InterPro" id="IPR011989">
    <property type="entry name" value="ARM-like"/>
</dbReference>
<comment type="subunit">
    <text evidence="8">Component of the ribosomal small subunit (SSU) processome.</text>
</comment>
<organism evidence="10 11">
    <name type="scientific">Agaricus bisporus var. burnettii</name>
    <dbReference type="NCBI Taxonomy" id="192524"/>
    <lineage>
        <taxon>Eukaryota</taxon>
        <taxon>Fungi</taxon>
        <taxon>Dikarya</taxon>
        <taxon>Basidiomycota</taxon>
        <taxon>Agaricomycotina</taxon>
        <taxon>Agaricomycetes</taxon>
        <taxon>Agaricomycetidae</taxon>
        <taxon>Agaricales</taxon>
        <taxon>Agaricineae</taxon>
        <taxon>Agaricaceae</taxon>
        <taxon>Agaricus</taxon>
    </lineage>
</organism>
<dbReference type="InterPro" id="IPR040191">
    <property type="entry name" value="UTP10"/>
</dbReference>
<sequence length="2024" mass="222940">MSSLAAQLAQSASLNVALLADRSKRKPAESYLFSGRDADHHDLDAIFALGTNAFLKLSSIDDRLAPFESELFSDRARALDRTLLTKEEDEELNDALGEFLSLLGPWLLDAPAARILEWLVRRFRVHEFNVEHLLALFLPYHDTAQFAKLVTILHIKPSSTWSFLLSFKSAAQNVPRVSLVTEMLRNGDVARFATSLLPSALKTDRSHRVLLAFNAATMHEFITRSKSIDEGTMAYILPALLDPLDEEHASSRDAILGSFILLSALAHKSKLPSSTLKVVLKSMAACAEFVTAKQFLSATIAVCEGQAELGTLPSSAVKSMLQLPNLKEDLQAAASWVGSEKLIRPLVKALISKLSDQRAVMMLESIISSPTTHPAVIERTTSLLIKEALSQEEHVPTARSLLSAIQQRHPDIFHRASHAEQEEDEELKRTIDQLVLSLSLVSTNGSQSKDGADMVVASTSADTSVRVVAVKELLSSLSDTSLTETDRQATVSALVSRVQDSEQVVLEALYEKPDIVAPIFAGEASAYIQSLSTSLGSKPKRSLFRIHLSFALRNLYRLLDTKAKKELVSDLLFPYLLFSKSRQHTAESAWDVVLEHMKTESGKEFEILKGCAETVKSEREKVGDNAIEKMKHINGALSTKIAQNVLVSNHLFDHLSMLLSTLQSTDPHARALGYLVTRALLNKLSGEHQVNAARKVLETMKLEEIGGIEDLPADHDKFLDMLQELSDKNVILKPSRQGTLSWLQVSLIATICSIPSPEGLVVNWLCDQSQMSANDTRGPYYVSLMRAVYALAKRSSILPVITSCLLRILFMNLKTDALVFLAGVWTSPISFASDDNSLLQEVALLHAAAFLEAHVLEADGMDFQTILPAVLVGLQNQATGVRKAAIECLSRIRLISEKKLKSVYKFDEVYGDVKDTLQYLDQDDLKRYLTHLVSNQQHMVQDHTYLRIAHAEHLRPAKGDRKKDIGYKNSIMYYLLSHVNALGLEAVKIEILKSLSLVSSKMKATSLLPSVEALLNQRGDAALACLLVSSIDASSVAQLNDGVGELWNVYLQLLEQYLQPSVDSASREVLLRILETEIFAKLVYEKQVAVCEVVFKTIVHEADVVYGKKLLSAVIQSVPLMVELLNTYAPIPQGSTPRAAKRVKTAEPPGEETTVHQLTLLAEILGTKSLPGSLDLVSALLDTLSKVIQSSSGLRAEANYIEQMLMSAIENAAANIPERPSVTPSVIRVDVLVEIIRVVGNPQTFNQALLLMASLARLAPESVLHNVMPVFTFMGSNVFHRDDTYSFSVVQKTIDGIVPVMASSLKDANADSLSLYIASRDFIRVFTDAANHIPRHRRTNFFVHLVEVLGEEHFLAPVSMLLAEKSSNRVVRQSQDEISATLALPIALLRHVAVETQVFTLLEILREVQRLVTCLRDPAIKVSTLLDHVTDGEAAVPTGTYAKRAQTLTALIGQVIQSNTLANLSQATKQFLNILVSDLIKLATIDDAASGTKSSGVALAAQKTLGKILSAMPAKDFMNSIEFMLTSDSEIIHNGALELSSERIPKIGDSVRNEITVTIGNIVTSIVRLLARENLTLRMHCLKALTSIASTAVPKEEGSLTTALPSILAALSIPDLAVHALDTLIHLSTKLGPRLIPFFKDIVNKTSMFLENADDILLGKSTAVLHGLLISIPTFWGSDALTKIMILYMDHSRTNAGSPKPPMSSLMKTVTKKVPTKTLLPNLVDVWVAASSNKNLDRIAAYSNVLARAIRHAPRASVIEQIRGFSRIFLEALDIVKGSNLEETKAEQQVILAFRELVIKLNESTFRPVFRRLYDWAFVDENADVARKVTFFHTYSSLLDFFKALMVPYTSTLLKTLETHLKSFANSDDDELPALWVSLVTTLTKTLTYDDGGFWRDDKLRQISFPVIQQVPLCTKLSGEHDMRVLLQQCLEAIVENTSDEAVLKTINLDLLMHTRSENAKIRHFALTCSGSLWRSHGGKFLGFVPETATFIADCGEDENDTVVRESFKLKEAVESVAGKIDGL</sequence>
<dbReference type="InterPro" id="IPR016024">
    <property type="entry name" value="ARM-type_fold"/>
</dbReference>
<dbReference type="EMBL" id="JABXXO010000016">
    <property type="protein sequence ID" value="KAF7759723.1"/>
    <property type="molecule type" value="Genomic_DNA"/>
</dbReference>
<keyword evidence="4 8" id="KW-0690">Ribosome biogenesis</keyword>
<dbReference type="GO" id="GO:0030686">
    <property type="term" value="C:90S preribosome"/>
    <property type="evidence" value="ECO:0007669"/>
    <property type="project" value="TreeGrafter"/>
</dbReference>
<name>A0A8H7C003_AGABI</name>
<dbReference type="Pfam" id="PF08146">
    <property type="entry name" value="BP28CT"/>
    <property type="match status" value="1"/>
</dbReference>
<evidence type="ECO:0000256" key="5">
    <source>
        <dbReference type="ARBA" id="ARBA00022552"/>
    </source>
</evidence>
<evidence type="ECO:0000256" key="1">
    <source>
        <dbReference type="ARBA" id="ARBA00004604"/>
    </source>
</evidence>
<comment type="caution">
    <text evidence="10">The sequence shown here is derived from an EMBL/GenBank/DDBJ whole genome shotgun (WGS) entry which is preliminary data.</text>
</comment>
<dbReference type="PANTHER" id="PTHR13457:SF1">
    <property type="entry name" value="HEAT REPEAT-CONTAINING PROTEIN 1"/>
    <property type="match status" value="1"/>
</dbReference>
<evidence type="ECO:0000313" key="11">
    <source>
        <dbReference type="Proteomes" id="UP000629468"/>
    </source>
</evidence>
<comment type="subcellular location">
    <subcellularLocation>
        <location evidence="1 8">Nucleus</location>
        <location evidence="1 8">Nucleolus</location>
    </subcellularLocation>
</comment>
<evidence type="ECO:0000256" key="6">
    <source>
        <dbReference type="ARBA" id="ARBA00023242"/>
    </source>
</evidence>
<protein>
    <recommendedName>
        <fullName evidence="3 8">U3 small nucleolar RNA-associated protein 10</fullName>
    </recommendedName>
</protein>
<evidence type="ECO:0000256" key="2">
    <source>
        <dbReference type="ARBA" id="ARBA00010559"/>
    </source>
</evidence>
<dbReference type="Pfam" id="PF23243">
    <property type="entry name" value="HEAT_HEATR1"/>
    <property type="match status" value="1"/>
</dbReference>
<dbReference type="GO" id="GO:0030515">
    <property type="term" value="F:snoRNA binding"/>
    <property type="evidence" value="ECO:0007669"/>
    <property type="project" value="TreeGrafter"/>
</dbReference>
<comment type="function">
    <text evidence="8">Involved in nucleolar processing of pre-18S ribosomal RNA.</text>
</comment>
<dbReference type="PANTHER" id="PTHR13457">
    <property type="entry name" value="BAP28"/>
    <property type="match status" value="1"/>
</dbReference>
<evidence type="ECO:0000256" key="7">
    <source>
        <dbReference type="ARBA" id="ARBA00023274"/>
    </source>
</evidence>
<dbReference type="GO" id="GO:0034455">
    <property type="term" value="C:t-UTP complex"/>
    <property type="evidence" value="ECO:0007669"/>
    <property type="project" value="TreeGrafter"/>
</dbReference>
<evidence type="ECO:0000256" key="4">
    <source>
        <dbReference type="ARBA" id="ARBA00022517"/>
    </source>
</evidence>
<evidence type="ECO:0000256" key="8">
    <source>
        <dbReference type="RuleBase" id="RU367065"/>
    </source>
</evidence>
<reference evidence="10 11" key="1">
    <citation type="journal article" name="Sci. Rep.">
        <title>Telomere-to-telomere assembled and centromere annotated genomes of the two main subspecies of the button mushroom Agaricus bisporus reveal especially polymorphic chromosome ends.</title>
        <authorList>
            <person name="Sonnenberg A.S.M."/>
            <person name="Sedaghat-Telgerd N."/>
            <person name="Lavrijssen B."/>
            <person name="Ohm R.A."/>
            <person name="Hendrickx P.M."/>
            <person name="Scholtmeijer K."/>
            <person name="Baars J.J.P."/>
            <person name="van Peer A."/>
        </authorList>
    </citation>
    <scope>NUCLEOTIDE SEQUENCE [LARGE SCALE GENOMIC DNA]</scope>
    <source>
        <strain evidence="10 11">H119_p4</strain>
    </source>
</reference>
<dbReference type="InterPro" id="IPR022125">
    <property type="entry name" value="U3snoRNP10_N"/>
</dbReference>
<dbReference type="GO" id="GO:0000462">
    <property type="term" value="P:maturation of SSU-rRNA from tricistronic rRNA transcript (SSU-rRNA, 5.8S rRNA, LSU-rRNA)"/>
    <property type="evidence" value="ECO:0007669"/>
    <property type="project" value="TreeGrafter"/>
</dbReference>
<dbReference type="SMART" id="SM01036">
    <property type="entry name" value="BP28CT"/>
    <property type="match status" value="1"/>
</dbReference>
<dbReference type="GO" id="GO:0045943">
    <property type="term" value="P:positive regulation of transcription by RNA polymerase I"/>
    <property type="evidence" value="ECO:0007669"/>
    <property type="project" value="TreeGrafter"/>
</dbReference>
<dbReference type="Proteomes" id="UP000629468">
    <property type="component" value="Unassembled WGS sequence"/>
</dbReference>
<gene>
    <name evidence="10" type="ORF">Agabi119p4_11418</name>
</gene>
<accession>A0A8H7C003</accession>
<dbReference type="InterPro" id="IPR056473">
    <property type="entry name" value="HEAT_Utp10/HEAT1"/>
</dbReference>
<dbReference type="InterPro" id="IPR012954">
    <property type="entry name" value="BP28_C_dom"/>
</dbReference>
<keyword evidence="6 8" id="KW-0539">Nucleus</keyword>
<dbReference type="SUPFAM" id="SSF48371">
    <property type="entry name" value="ARM repeat"/>
    <property type="match status" value="2"/>
</dbReference>
<feature type="domain" description="BP28 C-terminal" evidence="9">
    <location>
        <begin position="1755"/>
        <end position="1894"/>
    </location>
</feature>
<evidence type="ECO:0000313" key="10">
    <source>
        <dbReference type="EMBL" id="KAF7759723.1"/>
    </source>
</evidence>
<keyword evidence="5 8" id="KW-0698">rRNA processing</keyword>